<name>A0A8C9CHF6_PHOSS</name>
<proteinExistence type="predicted"/>
<reference evidence="1" key="1">
    <citation type="submission" date="2019-08" db="EMBL/GenBank/DDBJ databases">
        <title>Phocoena sinus (Vaquita) genome, mPhoSin1, primary haplotype.</title>
        <authorList>
            <person name="Morin P."/>
            <person name="Mountcastle J."/>
            <person name="Fungtammasan C."/>
            <person name="Rhie A."/>
            <person name="Rojas-Bracho L."/>
            <person name="Smith C.R."/>
            <person name="Taylor B.L."/>
            <person name="Gulland F.M.D."/>
            <person name="Musser W."/>
            <person name="Houck M."/>
            <person name="Haase B."/>
            <person name="Paez S."/>
            <person name="Howe K."/>
            <person name="Torrance J."/>
            <person name="Formenti G."/>
            <person name="Phillippy A."/>
            <person name="Ryder O."/>
            <person name="Jarvis E.D."/>
            <person name="Fedrigo O."/>
        </authorList>
    </citation>
    <scope>NUCLEOTIDE SEQUENCE [LARGE SCALE GENOMIC DNA]</scope>
</reference>
<keyword evidence="2" id="KW-1185">Reference proteome</keyword>
<evidence type="ECO:0000313" key="1">
    <source>
        <dbReference type="Ensembl" id="ENSPSNP00000017878.1"/>
    </source>
</evidence>
<organism evidence="1 2">
    <name type="scientific">Phocoena sinus</name>
    <name type="common">Vaquita</name>
    <dbReference type="NCBI Taxonomy" id="42100"/>
    <lineage>
        <taxon>Eukaryota</taxon>
        <taxon>Metazoa</taxon>
        <taxon>Chordata</taxon>
        <taxon>Craniata</taxon>
        <taxon>Vertebrata</taxon>
        <taxon>Euteleostomi</taxon>
        <taxon>Mammalia</taxon>
        <taxon>Eutheria</taxon>
        <taxon>Laurasiatheria</taxon>
        <taxon>Artiodactyla</taxon>
        <taxon>Whippomorpha</taxon>
        <taxon>Cetacea</taxon>
        <taxon>Odontoceti</taxon>
        <taxon>Phocoenidae</taxon>
        <taxon>Phocoena</taxon>
    </lineage>
</organism>
<dbReference type="Proteomes" id="UP000694554">
    <property type="component" value="Chromosome 20"/>
</dbReference>
<dbReference type="Ensembl" id="ENSPSNT00000020150.1">
    <property type="protein sequence ID" value="ENSPSNP00000017878.1"/>
    <property type="gene ID" value="ENSPSNG00000013136.1"/>
</dbReference>
<accession>A0A8C9CHF6</accession>
<dbReference type="AlphaFoldDB" id="A0A8C9CHF6"/>
<reference evidence="1" key="2">
    <citation type="submission" date="2025-08" db="UniProtKB">
        <authorList>
            <consortium name="Ensembl"/>
        </authorList>
    </citation>
    <scope>IDENTIFICATION</scope>
</reference>
<sequence length="88" mass="9392">MPQDPPSFPEHLSLLSSHHDHLQAPVHLLQLHQGSCGIGSGSSCGSSVLAGGSLVAMVASSLATRSSPCRTSMTAWCAPWRRPTWSWR</sequence>
<protein>
    <submittedName>
        <fullName evidence="1">Uncharacterized protein</fullName>
    </submittedName>
</protein>
<evidence type="ECO:0000313" key="2">
    <source>
        <dbReference type="Proteomes" id="UP000694554"/>
    </source>
</evidence>
<reference evidence="1" key="3">
    <citation type="submission" date="2025-09" db="UniProtKB">
        <authorList>
            <consortium name="Ensembl"/>
        </authorList>
    </citation>
    <scope>IDENTIFICATION</scope>
</reference>